<accession>A0A5J6L3W8</accession>
<dbReference type="KEGG" id="mlz:F6J85_08580"/>
<evidence type="ECO:0000256" key="9">
    <source>
        <dbReference type="ARBA" id="ARBA00023136"/>
    </source>
</evidence>
<dbReference type="PANTHER" id="PTHR43302">
    <property type="entry name" value="TRANSPORTER ARSB-RELATED"/>
    <property type="match status" value="1"/>
</dbReference>
<keyword evidence="7" id="KW-0059">Arsenical resistance</keyword>
<feature type="transmembrane region" description="Helical" evidence="10">
    <location>
        <begin position="181"/>
        <end position="208"/>
    </location>
</feature>
<evidence type="ECO:0000259" key="11">
    <source>
        <dbReference type="Pfam" id="PF03600"/>
    </source>
</evidence>
<reference evidence="13" key="1">
    <citation type="submission" date="2019-09" db="EMBL/GenBank/DDBJ databases">
        <title>Mumia zhuanghuii sp. nov. isolated from the intestinal contents of plateau pika (Ochotona curzoniae) in the Qinghai-Tibet plateau of China.</title>
        <authorList>
            <person name="Tian Z."/>
        </authorList>
    </citation>
    <scope>NUCLEOTIDE SEQUENCE [LARGE SCALE GENOMIC DNA]</scope>
    <source>
        <strain evidence="13">L-031</strain>
    </source>
</reference>
<dbReference type="GO" id="GO:0015105">
    <property type="term" value="F:arsenite transmembrane transporter activity"/>
    <property type="evidence" value="ECO:0007669"/>
    <property type="project" value="InterPro"/>
</dbReference>
<dbReference type="AlphaFoldDB" id="A0A5J6L3W8"/>
<feature type="transmembrane region" description="Helical" evidence="10">
    <location>
        <begin position="144"/>
        <end position="169"/>
    </location>
</feature>
<dbReference type="PRINTS" id="PR00758">
    <property type="entry name" value="ARSENICPUMP"/>
</dbReference>
<feature type="transmembrane region" description="Helical" evidence="10">
    <location>
        <begin position="29"/>
        <end position="49"/>
    </location>
</feature>
<organism evidence="12 13">
    <name type="scientific">Microbacterium lushaniae</name>
    <dbReference type="NCBI Taxonomy" id="2614639"/>
    <lineage>
        <taxon>Bacteria</taxon>
        <taxon>Bacillati</taxon>
        <taxon>Actinomycetota</taxon>
        <taxon>Actinomycetes</taxon>
        <taxon>Micrococcales</taxon>
        <taxon>Microbacteriaceae</taxon>
        <taxon>Microbacterium</taxon>
    </lineage>
</organism>
<keyword evidence="13" id="KW-1185">Reference proteome</keyword>
<evidence type="ECO:0000256" key="6">
    <source>
        <dbReference type="ARBA" id="ARBA00022692"/>
    </source>
</evidence>
<dbReference type="InterPro" id="IPR004680">
    <property type="entry name" value="Cit_transptr-like_dom"/>
</dbReference>
<name>A0A5J6L3W8_9MICO</name>
<dbReference type="GO" id="GO:0005886">
    <property type="term" value="C:plasma membrane"/>
    <property type="evidence" value="ECO:0007669"/>
    <property type="project" value="UniProtKB-SubCell"/>
</dbReference>
<keyword evidence="5" id="KW-1003">Cell membrane</keyword>
<keyword evidence="9 10" id="KW-0472">Membrane</keyword>
<comment type="similarity">
    <text evidence="2">Belongs to the ArsB family.</text>
</comment>
<evidence type="ECO:0000256" key="5">
    <source>
        <dbReference type="ARBA" id="ARBA00022475"/>
    </source>
</evidence>
<feature type="transmembrane region" description="Helical" evidence="10">
    <location>
        <begin position="273"/>
        <end position="292"/>
    </location>
</feature>
<evidence type="ECO:0000256" key="4">
    <source>
        <dbReference type="ARBA" id="ARBA00022448"/>
    </source>
</evidence>
<feature type="domain" description="Citrate transporter-like" evidence="11">
    <location>
        <begin position="38"/>
        <end position="338"/>
    </location>
</feature>
<keyword evidence="8 10" id="KW-1133">Transmembrane helix</keyword>
<dbReference type="GO" id="GO:0046685">
    <property type="term" value="P:response to arsenic-containing substance"/>
    <property type="evidence" value="ECO:0007669"/>
    <property type="project" value="UniProtKB-KW"/>
</dbReference>
<evidence type="ECO:0000313" key="13">
    <source>
        <dbReference type="Proteomes" id="UP000325516"/>
    </source>
</evidence>
<dbReference type="EMBL" id="CP044232">
    <property type="protein sequence ID" value="QEW03157.1"/>
    <property type="molecule type" value="Genomic_DNA"/>
</dbReference>
<evidence type="ECO:0000256" key="1">
    <source>
        <dbReference type="ARBA" id="ARBA00004651"/>
    </source>
</evidence>
<keyword evidence="6 10" id="KW-0812">Transmembrane</keyword>
<feature type="transmembrane region" description="Helical" evidence="10">
    <location>
        <begin position="380"/>
        <end position="403"/>
    </location>
</feature>
<dbReference type="Proteomes" id="UP000325516">
    <property type="component" value="Chromosome"/>
</dbReference>
<sequence length="404" mass="41562">MPRHEGCAASGVPWRESTAAARNDGAVRLGLAGGALCVIGGVAVLAGVLPPSELATIAERVWPVLLFVVAATIVAELAAAAGLFDLVAERLARAARGRTWLLWLLVLGLATVTTAFLSLDTTAVLLTPVVVTMARQHRLDPLPFAFVTVVLANTASLVLPVSNLTNLLAAERAGVTDPWRFLTLLGPSAAIAIVVSAVVLTVVFLPRLPRRHEPAAPPEVSDPVLLRVAGVVVAVLLPLLVIGIAPWIPALAAAAVLGAAFLWRAPRAIRPTVVPWSLLLFAGGLFVVVGAAEQLGLGVLTAALVGHESVWQVAGAGLVAANAVNNLPAFLALESAAGGGERLAALLVGVNAGPLLTPWASLATLLWFGRLKAMGVEVRWTRFVVLGLVVAPLTVAAAVLPLAL</sequence>
<evidence type="ECO:0000256" key="8">
    <source>
        <dbReference type="ARBA" id="ARBA00022989"/>
    </source>
</evidence>
<feature type="transmembrane region" description="Helical" evidence="10">
    <location>
        <begin position="100"/>
        <end position="124"/>
    </location>
</feature>
<comment type="subcellular location">
    <subcellularLocation>
        <location evidence="1">Cell membrane</location>
        <topology evidence="1">Multi-pass membrane protein</topology>
    </subcellularLocation>
</comment>
<feature type="transmembrane region" description="Helical" evidence="10">
    <location>
        <begin position="228"/>
        <end position="261"/>
    </location>
</feature>
<evidence type="ECO:0000313" key="12">
    <source>
        <dbReference type="EMBL" id="QEW03157.1"/>
    </source>
</evidence>
<proteinExistence type="inferred from homology"/>
<comment type="similarity">
    <text evidence="3">Belongs to the CitM (TC 2.A.11) transporter family.</text>
</comment>
<gene>
    <name evidence="12" type="ORF">F6J85_08580</name>
</gene>
<feature type="transmembrane region" description="Helical" evidence="10">
    <location>
        <begin position="343"/>
        <end position="368"/>
    </location>
</feature>
<feature type="transmembrane region" description="Helical" evidence="10">
    <location>
        <begin position="61"/>
        <end position="88"/>
    </location>
</feature>
<keyword evidence="4" id="KW-0813">Transport</keyword>
<evidence type="ECO:0000256" key="10">
    <source>
        <dbReference type="SAM" id="Phobius"/>
    </source>
</evidence>
<dbReference type="Pfam" id="PF03600">
    <property type="entry name" value="CitMHS"/>
    <property type="match status" value="1"/>
</dbReference>
<protein>
    <submittedName>
        <fullName evidence="12">Arsenic transporter</fullName>
    </submittedName>
</protein>
<dbReference type="PANTHER" id="PTHR43302:SF5">
    <property type="entry name" value="TRANSPORTER ARSB-RELATED"/>
    <property type="match status" value="1"/>
</dbReference>
<dbReference type="InterPro" id="IPR000802">
    <property type="entry name" value="Arsenical_pump_ArsB"/>
</dbReference>
<evidence type="ECO:0000256" key="2">
    <source>
        <dbReference type="ARBA" id="ARBA00006433"/>
    </source>
</evidence>
<evidence type="ECO:0000256" key="3">
    <source>
        <dbReference type="ARBA" id="ARBA00009843"/>
    </source>
</evidence>
<evidence type="ECO:0000256" key="7">
    <source>
        <dbReference type="ARBA" id="ARBA00022849"/>
    </source>
</evidence>